<dbReference type="STRING" id="1198245.SAMN05444858_109141"/>
<keyword evidence="1" id="KW-1133">Transmembrane helix</keyword>
<feature type="transmembrane region" description="Helical" evidence="1">
    <location>
        <begin position="69"/>
        <end position="86"/>
    </location>
</feature>
<feature type="transmembrane region" description="Helical" evidence="1">
    <location>
        <begin position="21"/>
        <end position="41"/>
    </location>
</feature>
<protein>
    <submittedName>
        <fullName evidence="2">Uncharacterized protein</fullName>
    </submittedName>
</protein>
<proteinExistence type="predicted"/>
<organism evidence="2 3">
    <name type="scientific">Micromonospora avicenniae</name>
    <dbReference type="NCBI Taxonomy" id="1198245"/>
    <lineage>
        <taxon>Bacteria</taxon>
        <taxon>Bacillati</taxon>
        <taxon>Actinomycetota</taxon>
        <taxon>Actinomycetes</taxon>
        <taxon>Micromonosporales</taxon>
        <taxon>Micromonosporaceae</taxon>
        <taxon>Micromonospora</taxon>
    </lineage>
</organism>
<feature type="transmembrane region" description="Helical" evidence="1">
    <location>
        <begin position="98"/>
        <end position="120"/>
    </location>
</feature>
<feature type="transmembrane region" description="Helical" evidence="1">
    <location>
        <begin position="164"/>
        <end position="184"/>
    </location>
</feature>
<sequence>MIDALAERVRTLRSAATRISPVPLIVRAGIFLTVLAGFVLAYPAEMLSSRTLGLLAIAALLPAVGPRRVWPTFAALVAVGGWLVAADGYDRPIELWRLLALAALLYLAHTLCALAALLPYDAVVDPDVITRWLSRAGAVVLGASVLGVLIMVAGGLGGTAGHQLVTVGGLLVAVGVAALLGWLLRRR</sequence>
<dbReference type="OrthoDB" id="3405526at2"/>
<evidence type="ECO:0000313" key="2">
    <source>
        <dbReference type="EMBL" id="SIR38810.1"/>
    </source>
</evidence>
<accession>A0A1N7AI37</accession>
<dbReference type="Proteomes" id="UP000186004">
    <property type="component" value="Unassembled WGS sequence"/>
</dbReference>
<keyword evidence="1" id="KW-0472">Membrane</keyword>
<reference evidence="2 3" key="1">
    <citation type="submission" date="2017-01" db="EMBL/GenBank/DDBJ databases">
        <authorList>
            <person name="Mah S.A."/>
            <person name="Swanson W.J."/>
            <person name="Moy G.W."/>
            <person name="Vacquier V.D."/>
        </authorList>
    </citation>
    <scope>NUCLEOTIDE SEQUENCE [LARGE SCALE GENOMIC DNA]</scope>
    <source>
        <strain evidence="2 3">DSM 45758</strain>
    </source>
</reference>
<feature type="transmembrane region" description="Helical" evidence="1">
    <location>
        <begin position="47"/>
        <end position="64"/>
    </location>
</feature>
<dbReference type="AlphaFoldDB" id="A0A1N7AI37"/>
<keyword evidence="1" id="KW-0812">Transmembrane</keyword>
<keyword evidence="3" id="KW-1185">Reference proteome</keyword>
<name>A0A1N7AI37_9ACTN</name>
<evidence type="ECO:0000256" key="1">
    <source>
        <dbReference type="SAM" id="Phobius"/>
    </source>
</evidence>
<feature type="transmembrane region" description="Helical" evidence="1">
    <location>
        <begin position="132"/>
        <end position="152"/>
    </location>
</feature>
<dbReference type="EMBL" id="FTNF01000009">
    <property type="protein sequence ID" value="SIR38810.1"/>
    <property type="molecule type" value="Genomic_DNA"/>
</dbReference>
<evidence type="ECO:0000313" key="3">
    <source>
        <dbReference type="Proteomes" id="UP000186004"/>
    </source>
</evidence>
<gene>
    <name evidence="2" type="ORF">SAMN05444858_109141</name>
</gene>